<keyword evidence="5" id="KW-1185">Reference proteome</keyword>
<evidence type="ECO:0000259" key="3">
    <source>
        <dbReference type="PROSITE" id="PS50157"/>
    </source>
</evidence>
<dbReference type="Pfam" id="PF02178">
    <property type="entry name" value="AT_hook"/>
    <property type="match status" value="2"/>
</dbReference>
<feature type="domain" description="C2H2-type" evidence="3">
    <location>
        <begin position="564"/>
        <end position="591"/>
    </location>
</feature>
<dbReference type="PROSITE" id="PS00028">
    <property type="entry name" value="ZINC_FINGER_C2H2_1"/>
    <property type="match status" value="2"/>
</dbReference>
<keyword evidence="1" id="KW-0863">Zinc-finger</keyword>
<dbReference type="PANTHER" id="PTHR37701">
    <property type="entry name" value="METHYL-CPG-BINDING DOMAIN-CONTAINING PROTEIN 8"/>
    <property type="match status" value="1"/>
</dbReference>
<gene>
    <name evidence="4" type="ORF">OIU77_025473</name>
</gene>
<accession>A0ABQ9BZU9</accession>
<feature type="compositionally biased region" description="Basic and acidic residues" evidence="2">
    <location>
        <begin position="1171"/>
        <end position="1186"/>
    </location>
</feature>
<evidence type="ECO:0000313" key="4">
    <source>
        <dbReference type="EMBL" id="KAJ6391499.1"/>
    </source>
</evidence>
<proteinExistence type="predicted"/>
<keyword evidence="1" id="KW-0479">Metal-binding</keyword>
<dbReference type="InterPro" id="IPR017956">
    <property type="entry name" value="AT_hook_DNA-bd_motif"/>
</dbReference>
<feature type="region of interest" description="Disordered" evidence="2">
    <location>
        <begin position="212"/>
        <end position="234"/>
    </location>
</feature>
<feature type="region of interest" description="Disordered" evidence="2">
    <location>
        <begin position="247"/>
        <end position="271"/>
    </location>
</feature>
<dbReference type="SMART" id="SM00384">
    <property type="entry name" value="AT_hook"/>
    <property type="match status" value="2"/>
</dbReference>
<protein>
    <recommendedName>
        <fullName evidence="3">C2H2-type domain-containing protein</fullName>
    </recommendedName>
</protein>
<evidence type="ECO:0000256" key="2">
    <source>
        <dbReference type="SAM" id="MobiDB-lite"/>
    </source>
</evidence>
<evidence type="ECO:0000313" key="5">
    <source>
        <dbReference type="Proteomes" id="UP001141253"/>
    </source>
</evidence>
<comment type="caution">
    <text evidence="4">The sequence shown here is derived from an EMBL/GenBank/DDBJ whole genome shotgun (WGS) entry which is preliminary data.</text>
</comment>
<dbReference type="PROSITE" id="PS50157">
    <property type="entry name" value="ZINC_FINGER_C2H2_2"/>
    <property type="match status" value="2"/>
</dbReference>
<organism evidence="4 5">
    <name type="scientific">Salix suchowensis</name>
    <dbReference type="NCBI Taxonomy" id="1278906"/>
    <lineage>
        <taxon>Eukaryota</taxon>
        <taxon>Viridiplantae</taxon>
        <taxon>Streptophyta</taxon>
        <taxon>Embryophyta</taxon>
        <taxon>Tracheophyta</taxon>
        <taxon>Spermatophyta</taxon>
        <taxon>Magnoliopsida</taxon>
        <taxon>eudicotyledons</taxon>
        <taxon>Gunneridae</taxon>
        <taxon>Pentapetalae</taxon>
        <taxon>rosids</taxon>
        <taxon>fabids</taxon>
        <taxon>Malpighiales</taxon>
        <taxon>Salicaceae</taxon>
        <taxon>Saliceae</taxon>
        <taxon>Salix</taxon>
    </lineage>
</organism>
<evidence type="ECO:0000256" key="1">
    <source>
        <dbReference type="PROSITE-ProRule" id="PRU00042"/>
    </source>
</evidence>
<dbReference type="InterPro" id="IPR037472">
    <property type="entry name" value="MBD8"/>
</dbReference>
<reference evidence="4" key="1">
    <citation type="submission" date="2022-10" db="EMBL/GenBank/DDBJ databases">
        <authorList>
            <person name="Hyden B.L."/>
            <person name="Feng K."/>
            <person name="Yates T."/>
            <person name="Jawdy S."/>
            <person name="Smart L.B."/>
            <person name="Muchero W."/>
        </authorList>
    </citation>
    <scope>NUCLEOTIDE SEQUENCE</scope>
    <source>
        <tissue evidence="4">Shoot tip</tissue>
    </source>
</reference>
<dbReference type="Proteomes" id="UP001141253">
    <property type="component" value="Chromosome 2"/>
</dbReference>
<dbReference type="EMBL" id="JAPFFI010000006">
    <property type="protein sequence ID" value="KAJ6391499.1"/>
    <property type="molecule type" value="Genomic_DNA"/>
</dbReference>
<feature type="compositionally biased region" description="Basic and acidic residues" evidence="2">
    <location>
        <begin position="702"/>
        <end position="712"/>
    </location>
</feature>
<name>A0ABQ9BZU9_9ROSI</name>
<dbReference type="PANTHER" id="PTHR37701:SF13">
    <property type="entry name" value="C2H2-TYPE DOMAIN-CONTAINING PROTEIN"/>
    <property type="match status" value="1"/>
</dbReference>
<feature type="region of interest" description="Disordered" evidence="2">
    <location>
        <begin position="1170"/>
        <end position="1196"/>
    </location>
</feature>
<feature type="region of interest" description="Disordered" evidence="2">
    <location>
        <begin position="700"/>
        <end position="720"/>
    </location>
</feature>
<feature type="region of interest" description="Disordered" evidence="2">
    <location>
        <begin position="767"/>
        <end position="790"/>
    </location>
</feature>
<reference evidence="4" key="2">
    <citation type="journal article" date="2023" name="Int. J. Mol. Sci.">
        <title>De Novo Assembly and Annotation of 11 Diverse Shrub Willow (Salix) Genomes Reveals Novel Gene Organization in Sex-Linked Regions.</title>
        <authorList>
            <person name="Hyden B."/>
            <person name="Feng K."/>
            <person name="Yates T.B."/>
            <person name="Jawdy S."/>
            <person name="Cereghino C."/>
            <person name="Smart L.B."/>
            <person name="Muchero W."/>
        </authorList>
    </citation>
    <scope>NUCLEOTIDE SEQUENCE</scope>
    <source>
        <tissue evidence="4">Shoot tip</tissue>
    </source>
</reference>
<sequence length="1363" mass="149610">MICLSSSSTVTASGLSLSIIDVMATATVDPSICDLQNYLHTESLPLIDLRHLSQSELLSLSFCSSSLHRLRTDTAEVSTPKIDRSVFNESAGSRKQTFSRLRLAPRNNNASPSSNSTPVAPFQITERQPLDEENSQIISLLKSLFGSDSNSIENKNEHYHKLVSVPVIYNDYMRLPSTIASESQNVSIGICDSSQGGVERLEVNHLISIRTAESSSKKRKRGRPRKNENVNFDNNDNSELVISIRTAESSSKKRKRGRPRKNENVNFDNNDNSELVENKTIAVMCNNMEVEGKKKEEKVNKNGAVVDFVALANMEDPYGEELRRRTEGMQLKAEFLGFLEGFEGEWGSMRKKRRIVDASLFGDVLPIGWKLSICIKNQAGRVWVPDLFFLLPAIVRANEVEISNDKSYARTPIGTLIVSDTVLITVSNPNGQQFVSCKEVSSYLHSFSGLHDVSQLNSGHMDGRNKLTDEITLSISADHTCKDGKSENDFISYKALPVTCRSIETGGCPVEVQMRNKYKCHKCTVAFDKQDDLLQHLLSHQQTPKRLRCGTSTNEDVIIKNGKYECQFCLKLFEERHRFNGHLGNHIKDYLKRLDASSGKTTGKSNEPALVNIPPGGGKIQTLIEMERDSDAITFNTKTSGDINSTIPYCELKAITSVEIHCGEQDRVLNNSNDGAGKMKEDTDAMSAENRVSSEPALLNGDVHRSSDETDVTKFPTNGTNDLGRKDKSFKNLVAGGARDLTCIGHNNLNQVSPCLIEELNQERDSNSGLLAPNAKENTSNDDISKDRHCSSPIDNMVIDGWDTNGKGEPITGCCNSHAAMGENAAANLREQRTSEGCRVTDTEAGILNFNVVETLQEKGSKGGLTGIENNMNSVHTDMSNESRFDDMVKSGTNALTSVCRGNNTVLADDNVTSNEQAGSVIPFLNQYTHLVENNITRTPKCIIREPCRGKESEDSPITISGSEQLFDFESNVIKVSNGTIDVANHDQVGSETDLVSQTLTSIKQEKNSKTLTFALFTNGFASKDYGICNSELEKLKQGRDFGCGSSDNEQSHGVKDIVNGLSCTTVEEDNQQEVKISCNGELHIASDDNCTCSEQYADVGTGTVQKCSLFAGNQSTFTAKDNPTGPYSGTVDELKQKMDSVESVICPSGSEPVWSVEKNLQTGFTGSVLEEPKVENSENPRKDDSGIGFSTHPGPDESDVISEFMWKNDEESNLLNDFADTSCQPVQKSGFPPPYDLVSDKGESEFFAEKFGATSGFEGLKWGGMDNMECNLLTSQVSSHSDESKVGKYDAVIPQGIDSSIWRAKEDLPFLPKNSSRHHVPAVCVWCGREICQEALKSEGQTSTVGFMCAECTAKLPGQLNE</sequence>
<keyword evidence="1" id="KW-0862">Zinc</keyword>
<dbReference type="Gene3D" id="3.30.160.60">
    <property type="entry name" value="Classic Zinc Finger"/>
    <property type="match status" value="1"/>
</dbReference>
<dbReference type="SMART" id="SM00355">
    <property type="entry name" value="ZnF_C2H2"/>
    <property type="match status" value="2"/>
</dbReference>
<feature type="domain" description="C2H2-type" evidence="3">
    <location>
        <begin position="518"/>
        <end position="545"/>
    </location>
</feature>
<dbReference type="InterPro" id="IPR013087">
    <property type="entry name" value="Znf_C2H2_type"/>
</dbReference>